<proteinExistence type="predicted"/>
<dbReference type="HOGENOM" id="CLU_2655520_0_0_1"/>
<protein>
    <submittedName>
        <fullName evidence="1">Uncharacterized protein</fullName>
    </submittedName>
</protein>
<dbReference type="Proteomes" id="UP000054217">
    <property type="component" value="Unassembled WGS sequence"/>
</dbReference>
<keyword evidence="2" id="KW-1185">Reference proteome</keyword>
<sequence>MQHRNCVVSIGFSCSPSALPYHTSPEHRCFVPTCREASHSGWCAESRACCATQVSLTTSPVPMKQLPGRPLRCVYR</sequence>
<evidence type="ECO:0000313" key="1">
    <source>
        <dbReference type="EMBL" id="KIN98726.1"/>
    </source>
</evidence>
<dbReference type="EMBL" id="KN832012">
    <property type="protein sequence ID" value="KIN98726.1"/>
    <property type="molecule type" value="Genomic_DNA"/>
</dbReference>
<name>A0A0C3JMF0_PISTI</name>
<organism evidence="1 2">
    <name type="scientific">Pisolithus tinctorius Marx 270</name>
    <dbReference type="NCBI Taxonomy" id="870435"/>
    <lineage>
        <taxon>Eukaryota</taxon>
        <taxon>Fungi</taxon>
        <taxon>Dikarya</taxon>
        <taxon>Basidiomycota</taxon>
        <taxon>Agaricomycotina</taxon>
        <taxon>Agaricomycetes</taxon>
        <taxon>Agaricomycetidae</taxon>
        <taxon>Boletales</taxon>
        <taxon>Sclerodermatineae</taxon>
        <taxon>Pisolithaceae</taxon>
        <taxon>Pisolithus</taxon>
    </lineage>
</organism>
<dbReference type="AlphaFoldDB" id="A0A0C3JMF0"/>
<accession>A0A0C3JMF0</accession>
<dbReference type="InParanoid" id="A0A0C3JMF0"/>
<reference evidence="1 2" key="1">
    <citation type="submission" date="2014-04" db="EMBL/GenBank/DDBJ databases">
        <authorList>
            <consortium name="DOE Joint Genome Institute"/>
            <person name="Kuo A."/>
            <person name="Kohler A."/>
            <person name="Costa M.D."/>
            <person name="Nagy L.G."/>
            <person name="Floudas D."/>
            <person name="Copeland A."/>
            <person name="Barry K.W."/>
            <person name="Cichocki N."/>
            <person name="Veneault-Fourrey C."/>
            <person name="LaButti K."/>
            <person name="Lindquist E.A."/>
            <person name="Lipzen A."/>
            <person name="Lundell T."/>
            <person name="Morin E."/>
            <person name="Murat C."/>
            <person name="Sun H."/>
            <person name="Tunlid A."/>
            <person name="Henrissat B."/>
            <person name="Grigoriev I.V."/>
            <person name="Hibbett D.S."/>
            <person name="Martin F."/>
            <person name="Nordberg H.P."/>
            <person name="Cantor M.N."/>
            <person name="Hua S.X."/>
        </authorList>
    </citation>
    <scope>NUCLEOTIDE SEQUENCE [LARGE SCALE GENOMIC DNA]</scope>
    <source>
        <strain evidence="1 2">Marx 270</strain>
    </source>
</reference>
<reference evidence="2" key="2">
    <citation type="submission" date="2015-01" db="EMBL/GenBank/DDBJ databases">
        <title>Evolutionary Origins and Diversification of the Mycorrhizal Mutualists.</title>
        <authorList>
            <consortium name="DOE Joint Genome Institute"/>
            <consortium name="Mycorrhizal Genomics Consortium"/>
            <person name="Kohler A."/>
            <person name="Kuo A."/>
            <person name="Nagy L.G."/>
            <person name="Floudas D."/>
            <person name="Copeland A."/>
            <person name="Barry K.W."/>
            <person name="Cichocki N."/>
            <person name="Veneault-Fourrey C."/>
            <person name="LaButti K."/>
            <person name="Lindquist E.A."/>
            <person name="Lipzen A."/>
            <person name="Lundell T."/>
            <person name="Morin E."/>
            <person name="Murat C."/>
            <person name="Riley R."/>
            <person name="Ohm R."/>
            <person name="Sun H."/>
            <person name="Tunlid A."/>
            <person name="Henrissat B."/>
            <person name="Grigoriev I.V."/>
            <person name="Hibbett D.S."/>
            <person name="Martin F."/>
        </authorList>
    </citation>
    <scope>NUCLEOTIDE SEQUENCE [LARGE SCALE GENOMIC DNA]</scope>
    <source>
        <strain evidence="2">Marx 270</strain>
    </source>
</reference>
<gene>
    <name evidence="1" type="ORF">M404DRAFT_827147</name>
</gene>
<evidence type="ECO:0000313" key="2">
    <source>
        <dbReference type="Proteomes" id="UP000054217"/>
    </source>
</evidence>